<keyword evidence="2" id="KW-0472">Membrane</keyword>
<dbReference type="PANTHER" id="PTHR35394">
    <property type="entry name" value="DUF3176 DOMAIN-CONTAINING PROTEIN"/>
    <property type="match status" value="1"/>
</dbReference>
<gene>
    <name evidence="3" type="ORF">B0H66DRAFT_491</name>
</gene>
<feature type="compositionally biased region" description="Acidic residues" evidence="1">
    <location>
        <begin position="17"/>
        <end position="27"/>
    </location>
</feature>
<keyword evidence="2" id="KW-0812">Transmembrane</keyword>
<dbReference type="InterPro" id="IPR021514">
    <property type="entry name" value="DUF3176"/>
</dbReference>
<keyword evidence="4" id="KW-1185">Reference proteome</keyword>
<dbReference type="AlphaFoldDB" id="A0AAE0IP10"/>
<dbReference type="Proteomes" id="UP001283341">
    <property type="component" value="Unassembled WGS sequence"/>
</dbReference>
<feature type="transmembrane region" description="Helical" evidence="2">
    <location>
        <begin position="52"/>
        <end position="70"/>
    </location>
</feature>
<evidence type="ECO:0000256" key="1">
    <source>
        <dbReference type="SAM" id="MobiDB-lite"/>
    </source>
</evidence>
<feature type="transmembrane region" description="Helical" evidence="2">
    <location>
        <begin position="90"/>
        <end position="109"/>
    </location>
</feature>
<comment type="caution">
    <text evidence="3">The sequence shown here is derived from an EMBL/GenBank/DDBJ whole genome shotgun (WGS) entry which is preliminary data.</text>
</comment>
<evidence type="ECO:0000313" key="4">
    <source>
        <dbReference type="Proteomes" id="UP001283341"/>
    </source>
</evidence>
<dbReference type="PANTHER" id="PTHR35394:SF5">
    <property type="entry name" value="DUF3176 DOMAIN-CONTAINING PROTEIN"/>
    <property type="match status" value="1"/>
</dbReference>
<accession>A0AAE0IP10</accession>
<feature type="transmembrane region" description="Helical" evidence="2">
    <location>
        <begin position="142"/>
        <end position="165"/>
    </location>
</feature>
<evidence type="ECO:0000313" key="3">
    <source>
        <dbReference type="EMBL" id="KAK3328723.1"/>
    </source>
</evidence>
<name>A0AAE0IP10_9PEZI</name>
<organism evidence="3 4">
    <name type="scientific">Apodospora peruviana</name>
    <dbReference type="NCBI Taxonomy" id="516989"/>
    <lineage>
        <taxon>Eukaryota</taxon>
        <taxon>Fungi</taxon>
        <taxon>Dikarya</taxon>
        <taxon>Ascomycota</taxon>
        <taxon>Pezizomycotina</taxon>
        <taxon>Sordariomycetes</taxon>
        <taxon>Sordariomycetidae</taxon>
        <taxon>Sordariales</taxon>
        <taxon>Lasiosphaeriaceae</taxon>
        <taxon>Apodospora</taxon>
    </lineage>
</organism>
<evidence type="ECO:0000256" key="2">
    <source>
        <dbReference type="SAM" id="Phobius"/>
    </source>
</evidence>
<dbReference type="EMBL" id="JAUEDM010000001">
    <property type="protein sequence ID" value="KAK3328723.1"/>
    <property type="molecule type" value="Genomic_DNA"/>
</dbReference>
<keyword evidence="2" id="KW-1133">Transmembrane helix</keyword>
<sequence length="695" mass="76126">MARTTPDGSRPAQLQETIDEIPSEETDALQKSDPPTPRNNIFHAFGSWKLEVAALVLAIGSLVAVFVTLASYSGQDVPKWPWGINLNSLVAIYTTVLRACLLLSLAEVISQEKWLWFRRPRPLQHLEAFDLASRGVWGSLKLILVAYSSAVPFLAAITAVALLAIDPFTQQSIKTVLCNRVIDTPNSAARIPVAVKLPQDEVTIDGWNGLPDAISAESMNSVLGGLTTPEFMAPANTLDFSCPTGNCTFPEFDGGITHSSLGICSQCDDLTSLVRQEPNCPHKSFGIYGGSVSFDEYFDCKFSFAPPNSDSNLTFQIATVPFLINSTGADTRPYDIFNISILSRSRAGCVGPDGMSECPSHAQLPGLRNNRFNFTIIGATCSLFPCVRYYHTEIVNGQLLEQTIKSEKLNGEIYTPVGAEITLAGIANPCIVDSNTMYDASNMTLAASRFGVREFNITTAPSNTTTTVKAPLPCSYEIETDWMQMLGKMVNSTFTGKCHSIGAQRAQFAYLPMYCDDQWWLNRLYNNDTATFEAIKKSFEDVADSVTNRIRSIGLRWDATDNRTSPPAEENRAFVAGTVNTTTVCIEFDFKWLLLPAALTILACGLLVASILRTHENQAVAWKSSTLPLLFHGFRRDQRVDAMVPDHRMSLDEMERVSNEMIVRLAADEHGGCGMVVGEQQAAGKVDHVDEDSGS</sequence>
<proteinExistence type="predicted"/>
<dbReference type="Pfam" id="PF11374">
    <property type="entry name" value="DUF3176"/>
    <property type="match status" value="1"/>
</dbReference>
<reference evidence="3" key="1">
    <citation type="journal article" date="2023" name="Mol. Phylogenet. Evol.">
        <title>Genome-scale phylogeny and comparative genomics of the fungal order Sordariales.</title>
        <authorList>
            <person name="Hensen N."/>
            <person name="Bonometti L."/>
            <person name="Westerberg I."/>
            <person name="Brannstrom I.O."/>
            <person name="Guillou S."/>
            <person name="Cros-Aarteil S."/>
            <person name="Calhoun S."/>
            <person name="Haridas S."/>
            <person name="Kuo A."/>
            <person name="Mondo S."/>
            <person name="Pangilinan J."/>
            <person name="Riley R."/>
            <person name="LaButti K."/>
            <person name="Andreopoulos B."/>
            <person name="Lipzen A."/>
            <person name="Chen C."/>
            <person name="Yan M."/>
            <person name="Daum C."/>
            <person name="Ng V."/>
            <person name="Clum A."/>
            <person name="Steindorff A."/>
            <person name="Ohm R.A."/>
            <person name="Martin F."/>
            <person name="Silar P."/>
            <person name="Natvig D.O."/>
            <person name="Lalanne C."/>
            <person name="Gautier V."/>
            <person name="Ament-Velasquez S.L."/>
            <person name="Kruys A."/>
            <person name="Hutchinson M.I."/>
            <person name="Powell A.J."/>
            <person name="Barry K."/>
            <person name="Miller A.N."/>
            <person name="Grigoriev I.V."/>
            <person name="Debuchy R."/>
            <person name="Gladieux P."/>
            <person name="Hiltunen Thoren M."/>
            <person name="Johannesson H."/>
        </authorList>
    </citation>
    <scope>NUCLEOTIDE SEQUENCE</scope>
    <source>
        <strain evidence="3">CBS 118394</strain>
    </source>
</reference>
<feature type="region of interest" description="Disordered" evidence="1">
    <location>
        <begin position="1"/>
        <end position="35"/>
    </location>
</feature>
<protein>
    <submittedName>
        <fullName evidence="3">Uncharacterized protein</fullName>
    </submittedName>
</protein>
<reference evidence="3" key="2">
    <citation type="submission" date="2023-06" db="EMBL/GenBank/DDBJ databases">
        <authorList>
            <consortium name="Lawrence Berkeley National Laboratory"/>
            <person name="Haridas S."/>
            <person name="Hensen N."/>
            <person name="Bonometti L."/>
            <person name="Westerberg I."/>
            <person name="Brannstrom I.O."/>
            <person name="Guillou S."/>
            <person name="Cros-Aarteil S."/>
            <person name="Calhoun S."/>
            <person name="Kuo A."/>
            <person name="Mondo S."/>
            <person name="Pangilinan J."/>
            <person name="Riley R."/>
            <person name="Labutti K."/>
            <person name="Andreopoulos B."/>
            <person name="Lipzen A."/>
            <person name="Chen C."/>
            <person name="Yanf M."/>
            <person name="Daum C."/>
            <person name="Ng V."/>
            <person name="Clum A."/>
            <person name="Steindorff A."/>
            <person name="Ohm R."/>
            <person name="Martin F."/>
            <person name="Silar P."/>
            <person name="Natvig D."/>
            <person name="Lalanne C."/>
            <person name="Gautier V."/>
            <person name="Ament-Velasquez S.L."/>
            <person name="Kruys A."/>
            <person name="Hutchinson M.I."/>
            <person name="Powell A.J."/>
            <person name="Barry K."/>
            <person name="Miller A.N."/>
            <person name="Grigoriev I.V."/>
            <person name="Debuchy R."/>
            <person name="Gladieux P."/>
            <person name="Thoren M.H."/>
            <person name="Johannesson H."/>
        </authorList>
    </citation>
    <scope>NUCLEOTIDE SEQUENCE</scope>
    <source>
        <strain evidence="3">CBS 118394</strain>
    </source>
</reference>